<keyword evidence="8" id="KW-0804">Transcription</keyword>
<dbReference type="InterPro" id="IPR019312">
    <property type="entry name" value="CNOT11"/>
</dbReference>
<keyword evidence="7" id="KW-0943">RNA-mediated gene silencing</keyword>
<evidence type="ECO:0000256" key="1">
    <source>
        <dbReference type="ARBA" id="ARBA00004123"/>
    </source>
</evidence>
<evidence type="ECO:0000256" key="7">
    <source>
        <dbReference type="ARBA" id="ARBA00023158"/>
    </source>
</evidence>
<comment type="subcellular location">
    <subcellularLocation>
        <location evidence="2">Cytoplasm</location>
    </subcellularLocation>
    <subcellularLocation>
        <location evidence="1">Nucleus</location>
    </subcellularLocation>
</comment>
<dbReference type="Proteomes" id="UP001470230">
    <property type="component" value="Unassembled WGS sequence"/>
</dbReference>
<evidence type="ECO:0000256" key="4">
    <source>
        <dbReference type="ARBA" id="ARBA00014872"/>
    </source>
</evidence>
<evidence type="ECO:0000256" key="8">
    <source>
        <dbReference type="ARBA" id="ARBA00023163"/>
    </source>
</evidence>
<evidence type="ECO:0000256" key="2">
    <source>
        <dbReference type="ARBA" id="ARBA00004496"/>
    </source>
</evidence>
<organism evidence="10 11">
    <name type="scientific">Tritrichomonas musculus</name>
    <dbReference type="NCBI Taxonomy" id="1915356"/>
    <lineage>
        <taxon>Eukaryota</taxon>
        <taxon>Metamonada</taxon>
        <taxon>Parabasalia</taxon>
        <taxon>Tritrichomonadida</taxon>
        <taxon>Tritrichomonadidae</taxon>
        <taxon>Tritrichomonas</taxon>
    </lineage>
</organism>
<evidence type="ECO:0000256" key="6">
    <source>
        <dbReference type="ARBA" id="ARBA00023015"/>
    </source>
</evidence>
<evidence type="ECO:0000256" key="5">
    <source>
        <dbReference type="ARBA" id="ARBA00022490"/>
    </source>
</evidence>
<reference evidence="10 11" key="1">
    <citation type="submission" date="2024-04" db="EMBL/GenBank/DDBJ databases">
        <title>Tritrichomonas musculus Genome.</title>
        <authorList>
            <person name="Alves-Ferreira E."/>
            <person name="Grigg M."/>
            <person name="Lorenzi H."/>
            <person name="Galac M."/>
        </authorList>
    </citation>
    <scope>NUCLEOTIDE SEQUENCE [LARGE SCALE GENOMIC DNA]</scope>
    <source>
        <strain evidence="10 11">EAF2021</strain>
    </source>
</reference>
<name>A0ABR2K1D7_9EUKA</name>
<dbReference type="PANTHER" id="PTHR15975">
    <property type="entry name" value="CCR4-NOT TRANSCRIPTION COMPLEX SUBUNIT 11"/>
    <property type="match status" value="1"/>
</dbReference>
<proteinExistence type="inferred from homology"/>
<keyword evidence="6" id="KW-0805">Transcription regulation</keyword>
<evidence type="ECO:0000256" key="9">
    <source>
        <dbReference type="ARBA" id="ARBA00023242"/>
    </source>
</evidence>
<evidence type="ECO:0000313" key="10">
    <source>
        <dbReference type="EMBL" id="KAK8884698.1"/>
    </source>
</evidence>
<gene>
    <name evidence="10" type="ORF">M9Y10_043817</name>
</gene>
<sequence>MISKQVADTIISIISSESETLSKLTELFQRSCNKVEQLSVLTSLAALLMDDILEPTQQIITVWLLQSAFPGEIKENPFYEVLHFISQSGASNSNSYSQKLCDIINCLFSPDIQLNDFAERSVHEILDPNFSLADQSGSEFINISFPPSPRISPVIISKADPAATQLTQHQLLRELLIDPSLWTDFDVPFCRQIPDISVPSVDEYQFMNINSIDSPPFLFDEMNCLNTHEASKIFIEYAQKQTLNEMEIDSILDEINNNPNFFNENILQKSQTEKILDYNPVIGAIFTVESFKTNPSVLKQYEKADIVQSTIEVVKQAMIRITPPQSFFNHFLSNCSKIFTETKDHQVLRTKASLFCDLMLFLKDKIQFSTDDLLELHSINILMEQRGISEAKELKSILE</sequence>
<dbReference type="EMBL" id="JAPFFF010000008">
    <property type="protein sequence ID" value="KAK8884698.1"/>
    <property type="molecule type" value="Genomic_DNA"/>
</dbReference>
<evidence type="ECO:0000313" key="11">
    <source>
        <dbReference type="Proteomes" id="UP001470230"/>
    </source>
</evidence>
<keyword evidence="9" id="KW-0539">Nucleus</keyword>
<accession>A0ABR2K1D7</accession>
<comment type="similarity">
    <text evidence="3">Belongs to the CNOT11 family.</text>
</comment>
<dbReference type="Pfam" id="PF10155">
    <property type="entry name" value="CNOT11"/>
    <property type="match status" value="1"/>
</dbReference>
<keyword evidence="5" id="KW-0963">Cytoplasm</keyword>
<dbReference type="PANTHER" id="PTHR15975:SF0">
    <property type="entry name" value="CCR4-NOT TRANSCRIPTION COMPLEX SUBUNIT 11"/>
    <property type="match status" value="1"/>
</dbReference>
<protein>
    <recommendedName>
        <fullName evidence="4">CCR4-NOT transcription complex subunit 11</fullName>
    </recommendedName>
</protein>
<evidence type="ECO:0000256" key="3">
    <source>
        <dbReference type="ARBA" id="ARBA00008030"/>
    </source>
</evidence>
<keyword evidence="11" id="KW-1185">Reference proteome</keyword>
<comment type="caution">
    <text evidence="10">The sequence shown here is derived from an EMBL/GenBank/DDBJ whole genome shotgun (WGS) entry which is preliminary data.</text>
</comment>